<accession>A0ABD5NKX8</accession>
<gene>
    <name evidence="2" type="ORF">ACFOUR_04385</name>
</gene>
<comment type="caution">
    <text evidence="2">The sequence shown here is derived from an EMBL/GenBank/DDBJ whole genome shotgun (WGS) entry which is preliminary data.</text>
</comment>
<proteinExistence type="predicted"/>
<organism evidence="2 3">
    <name type="scientific">Halovivax cerinus</name>
    <dbReference type="NCBI Taxonomy" id="1487865"/>
    <lineage>
        <taxon>Archaea</taxon>
        <taxon>Methanobacteriati</taxon>
        <taxon>Methanobacteriota</taxon>
        <taxon>Stenosarchaea group</taxon>
        <taxon>Halobacteria</taxon>
        <taxon>Halobacteriales</taxon>
        <taxon>Natrialbaceae</taxon>
        <taxon>Halovivax</taxon>
    </lineage>
</organism>
<feature type="domain" description="Halobacterial output" evidence="1">
    <location>
        <begin position="7"/>
        <end position="75"/>
    </location>
</feature>
<dbReference type="Proteomes" id="UP001595846">
    <property type="component" value="Unassembled WGS sequence"/>
</dbReference>
<evidence type="ECO:0000313" key="2">
    <source>
        <dbReference type="EMBL" id="MFC3957611.1"/>
    </source>
</evidence>
<dbReference type="Pfam" id="PF18545">
    <property type="entry name" value="HalOD1"/>
    <property type="match status" value="1"/>
</dbReference>
<dbReference type="EMBL" id="JBHSAQ010000002">
    <property type="protein sequence ID" value="MFC3957611.1"/>
    <property type="molecule type" value="Genomic_DNA"/>
</dbReference>
<dbReference type="RefSeq" id="WP_256533837.1">
    <property type="nucleotide sequence ID" value="NZ_CP101824.1"/>
</dbReference>
<evidence type="ECO:0000313" key="3">
    <source>
        <dbReference type="Proteomes" id="UP001595846"/>
    </source>
</evidence>
<reference evidence="2 3" key="1">
    <citation type="journal article" date="2019" name="Int. J. Syst. Evol. Microbiol.">
        <title>The Global Catalogue of Microorganisms (GCM) 10K type strain sequencing project: providing services to taxonomists for standard genome sequencing and annotation.</title>
        <authorList>
            <consortium name="The Broad Institute Genomics Platform"/>
            <consortium name="The Broad Institute Genome Sequencing Center for Infectious Disease"/>
            <person name="Wu L."/>
            <person name="Ma J."/>
        </authorList>
    </citation>
    <scope>NUCLEOTIDE SEQUENCE [LARGE SCALE GENOMIC DNA]</scope>
    <source>
        <strain evidence="2 3">IBRC-M 10256</strain>
    </source>
</reference>
<evidence type="ECO:0000259" key="1">
    <source>
        <dbReference type="Pfam" id="PF18545"/>
    </source>
</evidence>
<dbReference type="GeneID" id="73902980"/>
<keyword evidence="3" id="KW-1185">Reference proteome</keyword>
<dbReference type="InterPro" id="IPR040624">
    <property type="entry name" value="HalOD1"/>
</dbReference>
<dbReference type="AlphaFoldDB" id="A0ABD5NKX8"/>
<protein>
    <submittedName>
        <fullName evidence="2">HalOD1 output domain-containing protein</fullName>
    </submittedName>
</protein>
<name>A0ABD5NKX8_9EURY</name>
<sequence length="93" mass="9661">MTGDLGVRIVTEIADREGVDPTGLTPPLQDVVDVDALEALFEPTPTTDRDCVGSVSFTYVGYEVTVAADGAITVENALDAPSAPEVGHETAVE</sequence>